<protein>
    <submittedName>
        <fullName evidence="1">Uncharacterized protein</fullName>
    </submittedName>
</protein>
<dbReference type="EMBL" id="CM047737">
    <property type="protein sequence ID" value="KAJ0048595.1"/>
    <property type="molecule type" value="Genomic_DNA"/>
</dbReference>
<name>A0ACC0ZDN8_9ROSI</name>
<dbReference type="Proteomes" id="UP001163603">
    <property type="component" value="Chromosome 2"/>
</dbReference>
<proteinExistence type="predicted"/>
<comment type="caution">
    <text evidence="1">The sequence shown here is derived from an EMBL/GenBank/DDBJ whole genome shotgun (WGS) entry which is preliminary data.</text>
</comment>
<accession>A0ACC0ZDN8</accession>
<sequence>MNHRGPIPFYSGEEFKYVTVRQDEKMELAKLFDLVPIPTRTLMQPRDGVSESQFNQVLNIELDPSIEFFQSGFPDNVPPGTVLDNRVCHPKNNDFYLCAHGGMIVPEKHYNHLAWIIMLIEKTSNNCKRVRRNSDLDLV</sequence>
<evidence type="ECO:0000313" key="2">
    <source>
        <dbReference type="Proteomes" id="UP001163603"/>
    </source>
</evidence>
<evidence type="ECO:0000313" key="1">
    <source>
        <dbReference type="EMBL" id="KAJ0048595.1"/>
    </source>
</evidence>
<reference evidence="2" key="1">
    <citation type="journal article" date="2023" name="G3 (Bethesda)">
        <title>Genome assembly and association tests identify interacting loci associated with vigor, precocity, and sex in interspecific pistachio rootstocks.</title>
        <authorList>
            <person name="Palmer W."/>
            <person name="Jacygrad E."/>
            <person name="Sagayaradj S."/>
            <person name="Cavanaugh K."/>
            <person name="Han R."/>
            <person name="Bertier L."/>
            <person name="Beede B."/>
            <person name="Kafkas S."/>
            <person name="Golino D."/>
            <person name="Preece J."/>
            <person name="Michelmore R."/>
        </authorList>
    </citation>
    <scope>NUCLEOTIDE SEQUENCE [LARGE SCALE GENOMIC DNA]</scope>
</reference>
<gene>
    <name evidence="1" type="ORF">Pint_16197</name>
</gene>
<organism evidence="1 2">
    <name type="scientific">Pistacia integerrima</name>
    <dbReference type="NCBI Taxonomy" id="434235"/>
    <lineage>
        <taxon>Eukaryota</taxon>
        <taxon>Viridiplantae</taxon>
        <taxon>Streptophyta</taxon>
        <taxon>Embryophyta</taxon>
        <taxon>Tracheophyta</taxon>
        <taxon>Spermatophyta</taxon>
        <taxon>Magnoliopsida</taxon>
        <taxon>eudicotyledons</taxon>
        <taxon>Gunneridae</taxon>
        <taxon>Pentapetalae</taxon>
        <taxon>rosids</taxon>
        <taxon>malvids</taxon>
        <taxon>Sapindales</taxon>
        <taxon>Anacardiaceae</taxon>
        <taxon>Pistacia</taxon>
    </lineage>
</organism>
<keyword evidence="2" id="KW-1185">Reference proteome</keyword>